<keyword evidence="3" id="KW-1185">Reference proteome</keyword>
<dbReference type="RefSeq" id="WP_017840345.1">
    <property type="nucleotide sequence ID" value="NZ_CP035467.1"/>
</dbReference>
<name>A0A4P9UKX1_METBY</name>
<dbReference type="EMBL" id="CP035467">
    <property type="protein sequence ID" value="QCW81864.1"/>
    <property type="molecule type" value="Genomic_DNA"/>
</dbReference>
<dbReference type="STRING" id="675511.GCA_000341735_01798"/>
<dbReference type="AlphaFoldDB" id="A0A4P9UKX1"/>
<reference evidence="3" key="1">
    <citation type="journal article" date="2019" name="J. Bacteriol.">
        <title>A Mutagenic Screen Identifies a TonB-Dependent Receptor Required for the Lanthanide Metal Switch in the Type I Methanotroph 'Methylotuvimicrobium buryatense' 5GB1C.</title>
        <authorList>
            <person name="Groom J.D."/>
            <person name="Ford S.M."/>
            <person name="Pesesky M.W."/>
            <person name="Lidstrom M.E."/>
        </authorList>
    </citation>
    <scope>NUCLEOTIDE SEQUENCE [LARGE SCALE GENOMIC DNA]</scope>
    <source>
        <strain evidence="3">5GB1C</strain>
    </source>
</reference>
<organism evidence="2 3">
    <name type="scientific">Methylotuvimicrobium buryatense</name>
    <name type="common">Methylomicrobium buryatense</name>
    <dbReference type="NCBI Taxonomy" id="95641"/>
    <lineage>
        <taxon>Bacteria</taxon>
        <taxon>Pseudomonadati</taxon>
        <taxon>Pseudomonadota</taxon>
        <taxon>Gammaproteobacteria</taxon>
        <taxon>Methylococcales</taxon>
        <taxon>Methylococcaceae</taxon>
        <taxon>Methylotuvimicrobium</taxon>
    </lineage>
</organism>
<accession>A0A4P9UKX1</accession>
<keyword evidence="1" id="KW-0812">Transmembrane</keyword>
<keyword evidence="1" id="KW-1133">Transmembrane helix</keyword>
<evidence type="ECO:0000313" key="2">
    <source>
        <dbReference type="EMBL" id="QCW81864.1"/>
    </source>
</evidence>
<proteinExistence type="predicted"/>
<evidence type="ECO:0000313" key="3">
    <source>
        <dbReference type="Proteomes" id="UP000305881"/>
    </source>
</evidence>
<gene>
    <name evidence="2" type="ORF">EQU24_06070</name>
</gene>
<feature type="transmembrane region" description="Helical" evidence="1">
    <location>
        <begin position="31"/>
        <end position="55"/>
    </location>
</feature>
<dbReference type="KEGG" id="mbur:EQU24_06070"/>
<sequence>MYVFPEMGRIIIVALMIVIPVMLIYRKAGFHPAWALLVFLPGFGLLLIFLQLALLPWPNQKTNDRSS</sequence>
<dbReference type="OrthoDB" id="5573786at2"/>
<protein>
    <recommendedName>
        <fullName evidence="4">DUF805 domain-containing protein</fullName>
    </recommendedName>
</protein>
<dbReference type="Proteomes" id="UP000305881">
    <property type="component" value="Chromosome"/>
</dbReference>
<feature type="transmembrane region" description="Helical" evidence="1">
    <location>
        <begin position="7"/>
        <end position="25"/>
    </location>
</feature>
<evidence type="ECO:0008006" key="4">
    <source>
        <dbReference type="Google" id="ProtNLM"/>
    </source>
</evidence>
<keyword evidence="1" id="KW-0472">Membrane</keyword>
<evidence type="ECO:0000256" key="1">
    <source>
        <dbReference type="SAM" id="Phobius"/>
    </source>
</evidence>